<dbReference type="Proteomes" id="UP001501442">
    <property type="component" value="Unassembled WGS sequence"/>
</dbReference>
<dbReference type="EMBL" id="BAABHK010000011">
    <property type="protein sequence ID" value="GAA4632664.1"/>
    <property type="molecule type" value="Genomic_DNA"/>
</dbReference>
<evidence type="ECO:0000256" key="1">
    <source>
        <dbReference type="SAM" id="MobiDB-lite"/>
    </source>
</evidence>
<name>A0ABP8UKK3_9ACTN</name>
<proteinExistence type="predicted"/>
<evidence type="ECO:0000313" key="3">
    <source>
        <dbReference type="Proteomes" id="UP001501442"/>
    </source>
</evidence>
<protein>
    <submittedName>
        <fullName evidence="2">Uncharacterized protein</fullName>
    </submittedName>
</protein>
<reference evidence="3" key="1">
    <citation type="journal article" date="2019" name="Int. J. Syst. Evol. Microbiol.">
        <title>The Global Catalogue of Microorganisms (GCM) 10K type strain sequencing project: providing services to taxonomists for standard genome sequencing and annotation.</title>
        <authorList>
            <consortium name="The Broad Institute Genomics Platform"/>
            <consortium name="The Broad Institute Genome Sequencing Center for Infectious Disease"/>
            <person name="Wu L."/>
            <person name="Ma J."/>
        </authorList>
    </citation>
    <scope>NUCLEOTIDE SEQUENCE [LARGE SCALE GENOMIC DNA]</scope>
    <source>
        <strain evidence="3">JCM 17939</strain>
    </source>
</reference>
<organism evidence="2 3">
    <name type="scientific">Actinoallomurus vinaceus</name>
    <dbReference type="NCBI Taxonomy" id="1080074"/>
    <lineage>
        <taxon>Bacteria</taxon>
        <taxon>Bacillati</taxon>
        <taxon>Actinomycetota</taxon>
        <taxon>Actinomycetes</taxon>
        <taxon>Streptosporangiales</taxon>
        <taxon>Thermomonosporaceae</taxon>
        <taxon>Actinoallomurus</taxon>
    </lineage>
</organism>
<gene>
    <name evidence="2" type="ORF">GCM10023196_066970</name>
</gene>
<evidence type="ECO:0000313" key="2">
    <source>
        <dbReference type="EMBL" id="GAA4632664.1"/>
    </source>
</evidence>
<feature type="compositionally biased region" description="Basic and acidic residues" evidence="1">
    <location>
        <begin position="144"/>
        <end position="165"/>
    </location>
</feature>
<keyword evidence="3" id="KW-1185">Reference proteome</keyword>
<accession>A0ABP8UKK3</accession>
<sequence>MLHQRLVGALFRAGGIRSISTGHCARRANPHCTSFEGLRAATFSGLLALKQASHCHLTVSGGTEAGHAAGRYSHYAGYKLDVLPNRCLDGYIPHHFHRLATRGDGAAQYRGRGPVTFAREGSHWDITFGAAPGSPIGHKGVKPPVERGDDKPGIGQGEDKPMTGREDDEPTTGGDGDIVTGGGAEKSGGDKAVPTTGSGDVKPVAGGGKDGPGTGRGARRHEPRRGAPRSVGAPRAAGPKTGRGHVDSVSGWIDPEDDED</sequence>
<feature type="compositionally biased region" description="Basic residues" evidence="1">
    <location>
        <begin position="217"/>
        <end position="227"/>
    </location>
</feature>
<feature type="region of interest" description="Disordered" evidence="1">
    <location>
        <begin position="126"/>
        <end position="260"/>
    </location>
</feature>
<feature type="compositionally biased region" description="Gly residues" evidence="1">
    <location>
        <begin position="205"/>
        <end position="216"/>
    </location>
</feature>
<comment type="caution">
    <text evidence="2">The sequence shown here is derived from an EMBL/GenBank/DDBJ whole genome shotgun (WGS) entry which is preliminary data.</text>
</comment>
<feature type="compositionally biased region" description="Gly residues" evidence="1">
    <location>
        <begin position="173"/>
        <end position="186"/>
    </location>
</feature>